<gene>
    <name evidence="9" type="ORF">E4634_10005</name>
</gene>
<feature type="transmembrane region" description="Helical" evidence="7">
    <location>
        <begin position="7"/>
        <end position="27"/>
    </location>
</feature>
<sequence length="332" mass="37153">MVWLDNARILAIFAVVVLHTCAITLGANAVGTQAWWVANAFDSLVRWSVPVFVMVSGALLLDPASKDSLRTFYVKRVSKILIPTIVWTVIYLLWTVHRAEISGVDVEFSTLARKLVFGQPYYHMWYLYMIVSLYIFTPFLRKMFAALSSSEKTILILLLFGFAAVNHLAGKDSGIFFNRFLMYLPYFLLGYFIRSEAPAVNGRLMFTVFLILALATALGNYLFQLYGGQGLKFYFPGNLSVTVIPASICLFLLFTGWSKPLCPAQSNRTISTLTFGVYLVHPLVIDGLLHLGFNPASVYPLVTIPLVAAMAFSVSLGISWVFSRIPLLRRTI</sequence>
<proteinExistence type="inferred from homology"/>
<feature type="transmembrane region" description="Helical" evidence="7">
    <location>
        <begin position="121"/>
        <end position="140"/>
    </location>
</feature>
<dbReference type="EMBL" id="SRLE01000007">
    <property type="protein sequence ID" value="TGD73357.1"/>
    <property type="molecule type" value="Genomic_DNA"/>
</dbReference>
<evidence type="ECO:0000313" key="10">
    <source>
        <dbReference type="Proteomes" id="UP000298050"/>
    </source>
</evidence>
<reference evidence="9 10" key="1">
    <citation type="submission" date="2019-04" db="EMBL/GenBank/DDBJ databases">
        <title>Taxonomy of novel Haliea sp. from mangrove soil of West Coast of India.</title>
        <authorList>
            <person name="Verma A."/>
            <person name="Kumar P."/>
            <person name="Krishnamurthi S."/>
        </authorList>
    </citation>
    <scope>NUCLEOTIDE SEQUENCE [LARGE SCALE GENOMIC DNA]</scope>
    <source>
        <strain evidence="9 10">SAOS-164</strain>
    </source>
</reference>
<feature type="transmembrane region" description="Helical" evidence="7">
    <location>
        <begin position="299"/>
        <end position="322"/>
    </location>
</feature>
<feature type="transmembrane region" description="Helical" evidence="7">
    <location>
        <begin position="204"/>
        <end position="223"/>
    </location>
</feature>
<feature type="transmembrane region" description="Helical" evidence="7">
    <location>
        <begin position="235"/>
        <end position="257"/>
    </location>
</feature>
<dbReference type="GO" id="GO:0016413">
    <property type="term" value="F:O-acetyltransferase activity"/>
    <property type="evidence" value="ECO:0007669"/>
    <property type="project" value="TreeGrafter"/>
</dbReference>
<dbReference type="GO" id="GO:0005886">
    <property type="term" value="C:plasma membrane"/>
    <property type="evidence" value="ECO:0007669"/>
    <property type="project" value="UniProtKB-SubCell"/>
</dbReference>
<evidence type="ECO:0000256" key="1">
    <source>
        <dbReference type="ARBA" id="ARBA00004651"/>
    </source>
</evidence>
<evidence type="ECO:0000256" key="5">
    <source>
        <dbReference type="ARBA" id="ARBA00022989"/>
    </source>
</evidence>
<keyword evidence="4 7" id="KW-0812">Transmembrane</keyword>
<dbReference type="OrthoDB" id="1072135at2"/>
<dbReference type="Pfam" id="PF01757">
    <property type="entry name" value="Acyl_transf_3"/>
    <property type="match status" value="1"/>
</dbReference>
<evidence type="ECO:0000256" key="6">
    <source>
        <dbReference type="ARBA" id="ARBA00023136"/>
    </source>
</evidence>
<evidence type="ECO:0000256" key="2">
    <source>
        <dbReference type="ARBA" id="ARBA00007400"/>
    </source>
</evidence>
<dbReference type="GO" id="GO:0009246">
    <property type="term" value="P:enterobacterial common antigen biosynthetic process"/>
    <property type="evidence" value="ECO:0007669"/>
    <property type="project" value="TreeGrafter"/>
</dbReference>
<evidence type="ECO:0000256" key="4">
    <source>
        <dbReference type="ARBA" id="ARBA00022692"/>
    </source>
</evidence>
<feature type="transmembrane region" description="Helical" evidence="7">
    <location>
        <begin position="77"/>
        <end position="94"/>
    </location>
</feature>
<feature type="transmembrane region" description="Helical" evidence="7">
    <location>
        <begin position="175"/>
        <end position="192"/>
    </location>
</feature>
<keyword evidence="6 7" id="KW-0472">Membrane</keyword>
<comment type="similarity">
    <text evidence="2">Belongs to the acyltransferase 3 family.</text>
</comment>
<dbReference type="RefSeq" id="WP_135443446.1">
    <property type="nucleotide sequence ID" value="NZ_SRLE01000007.1"/>
</dbReference>
<organism evidence="9 10">
    <name type="scientific">Mangrovimicrobium sediminis</name>
    <dbReference type="NCBI Taxonomy" id="2562682"/>
    <lineage>
        <taxon>Bacteria</taxon>
        <taxon>Pseudomonadati</taxon>
        <taxon>Pseudomonadota</taxon>
        <taxon>Gammaproteobacteria</taxon>
        <taxon>Cellvibrionales</taxon>
        <taxon>Halieaceae</taxon>
        <taxon>Mangrovimicrobium</taxon>
    </lineage>
</organism>
<comment type="subcellular location">
    <subcellularLocation>
        <location evidence="1">Cell membrane</location>
        <topology evidence="1">Multi-pass membrane protein</topology>
    </subcellularLocation>
</comment>
<dbReference type="Proteomes" id="UP000298050">
    <property type="component" value="Unassembled WGS sequence"/>
</dbReference>
<feature type="domain" description="Acyltransferase 3" evidence="8">
    <location>
        <begin position="2"/>
        <end position="323"/>
    </location>
</feature>
<evidence type="ECO:0000256" key="3">
    <source>
        <dbReference type="ARBA" id="ARBA00022475"/>
    </source>
</evidence>
<keyword evidence="3" id="KW-1003">Cell membrane</keyword>
<accession>A0A4Z0M1P6</accession>
<dbReference type="AlphaFoldDB" id="A0A4Z0M1P6"/>
<evidence type="ECO:0000256" key="7">
    <source>
        <dbReference type="SAM" id="Phobius"/>
    </source>
</evidence>
<evidence type="ECO:0000313" key="9">
    <source>
        <dbReference type="EMBL" id="TGD73357.1"/>
    </source>
</evidence>
<dbReference type="InterPro" id="IPR002656">
    <property type="entry name" value="Acyl_transf_3_dom"/>
</dbReference>
<keyword evidence="5 7" id="KW-1133">Transmembrane helix</keyword>
<name>A0A4Z0M1P6_9GAMM</name>
<protein>
    <recommendedName>
        <fullName evidence="8">Acyltransferase 3 domain-containing protein</fullName>
    </recommendedName>
</protein>
<feature type="transmembrane region" description="Helical" evidence="7">
    <location>
        <begin position="152"/>
        <end position="169"/>
    </location>
</feature>
<dbReference type="PANTHER" id="PTHR40074:SF2">
    <property type="entry name" value="O-ACETYLTRANSFERASE WECH"/>
    <property type="match status" value="1"/>
</dbReference>
<evidence type="ECO:0000259" key="8">
    <source>
        <dbReference type="Pfam" id="PF01757"/>
    </source>
</evidence>
<feature type="transmembrane region" description="Helical" evidence="7">
    <location>
        <begin position="47"/>
        <end position="65"/>
    </location>
</feature>
<feature type="transmembrane region" description="Helical" evidence="7">
    <location>
        <begin position="269"/>
        <end position="293"/>
    </location>
</feature>
<comment type="caution">
    <text evidence="9">The sequence shown here is derived from an EMBL/GenBank/DDBJ whole genome shotgun (WGS) entry which is preliminary data.</text>
</comment>
<dbReference type="PANTHER" id="PTHR40074">
    <property type="entry name" value="O-ACETYLTRANSFERASE WECH"/>
    <property type="match status" value="1"/>
</dbReference>
<keyword evidence="10" id="KW-1185">Reference proteome</keyword>